<reference evidence="2" key="1">
    <citation type="journal article" date="2020" name="J Insects Food Feed">
        <title>The yellow mealworm (Tenebrio molitor) genome: a resource for the emerging insects as food and feed industry.</title>
        <authorList>
            <person name="Eriksson T."/>
            <person name="Andere A."/>
            <person name="Kelstrup H."/>
            <person name="Emery V."/>
            <person name="Picard C."/>
        </authorList>
    </citation>
    <scope>NUCLEOTIDE SEQUENCE</scope>
    <source>
        <strain evidence="2">Stoneville</strain>
        <tissue evidence="2">Whole head</tissue>
    </source>
</reference>
<dbReference type="EMBL" id="JABDTM020013991">
    <property type="protein sequence ID" value="KAH0819682.1"/>
    <property type="molecule type" value="Genomic_DNA"/>
</dbReference>
<gene>
    <name evidence="2" type="ORF">GEV33_003109</name>
</gene>
<reference evidence="2" key="2">
    <citation type="submission" date="2021-08" db="EMBL/GenBank/DDBJ databases">
        <authorList>
            <person name="Eriksson T."/>
        </authorList>
    </citation>
    <scope>NUCLEOTIDE SEQUENCE</scope>
    <source>
        <strain evidence="2">Stoneville</strain>
        <tissue evidence="2">Whole head</tissue>
    </source>
</reference>
<evidence type="ECO:0000313" key="3">
    <source>
        <dbReference type="Proteomes" id="UP000719412"/>
    </source>
</evidence>
<evidence type="ECO:0000313" key="2">
    <source>
        <dbReference type="EMBL" id="KAH0819682.1"/>
    </source>
</evidence>
<comment type="caution">
    <text evidence="2">The sequence shown here is derived from an EMBL/GenBank/DDBJ whole genome shotgun (WGS) entry which is preliminary data.</text>
</comment>
<dbReference type="AlphaFoldDB" id="A0A8J6LI40"/>
<keyword evidence="3" id="KW-1185">Reference proteome</keyword>
<organism evidence="2 3">
    <name type="scientific">Tenebrio molitor</name>
    <name type="common">Yellow mealworm beetle</name>
    <dbReference type="NCBI Taxonomy" id="7067"/>
    <lineage>
        <taxon>Eukaryota</taxon>
        <taxon>Metazoa</taxon>
        <taxon>Ecdysozoa</taxon>
        <taxon>Arthropoda</taxon>
        <taxon>Hexapoda</taxon>
        <taxon>Insecta</taxon>
        <taxon>Pterygota</taxon>
        <taxon>Neoptera</taxon>
        <taxon>Endopterygota</taxon>
        <taxon>Coleoptera</taxon>
        <taxon>Polyphaga</taxon>
        <taxon>Cucujiformia</taxon>
        <taxon>Tenebrionidae</taxon>
        <taxon>Tenebrio</taxon>
    </lineage>
</organism>
<name>A0A8J6LI40_TENMO</name>
<feature type="coiled-coil region" evidence="1">
    <location>
        <begin position="1"/>
        <end position="28"/>
    </location>
</feature>
<accession>A0A8J6LI40</accession>
<proteinExistence type="predicted"/>
<protein>
    <submittedName>
        <fullName evidence="2">Uncharacterized protein</fullName>
    </submittedName>
</protein>
<keyword evidence="1" id="KW-0175">Coiled coil</keyword>
<dbReference type="Proteomes" id="UP000719412">
    <property type="component" value="Unassembled WGS sequence"/>
</dbReference>
<evidence type="ECO:0000256" key="1">
    <source>
        <dbReference type="SAM" id="Coils"/>
    </source>
</evidence>
<sequence length="88" mass="10374">MDNKEDNRNEISNELEQHCDNKESLKVDEQIKLQKKCTKQVKPQDYLCGSKLNMSIMRNLETYGARVLLTHEQQKGVPMHEWASLKRE</sequence>